<dbReference type="AlphaFoldDB" id="A0A0Q0ZAU1"/>
<organism evidence="2 3">
    <name type="scientific">Corynebacterium lowii</name>
    <dbReference type="NCBI Taxonomy" id="1544413"/>
    <lineage>
        <taxon>Bacteria</taxon>
        <taxon>Bacillati</taxon>
        <taxon>Actinomycetota</taxon>
        <taxon>Actinomycetes</taxon>
        <taxon>Mycobacteriales</taxon>
        <taxon>Corynebacteriaceae</taxon>
        <taxon>Corynebacterium</taxon>
    </lineage>
</organism>
<evidence type="ECO:0000313" key="2">
    <source>
        <dbReference type="EMBL" id="KQB87063.1"/>
    </source>
</evidence>
<feature type="domain" description="Helix-turn-helix" evidence="1">
    <location>
        <begin position="3"/>
        <end position="53"/>
    </location>
</feature>
<dbReference type="InterPro" id="IPR009061">
    <property type="entry name" value="DNA-bd_dom_put_sf"/>
</dbReference>
<reference evidence="2 3" key="1">
    <citation type="submission" date="2015-10" db="EMBL/GenBank/DDBJ databases">
        <title>Corynebacteirum lowii and Corynebacterium oculi species nova, derived from human clinical disease and and emended description of Corynebacterium mastiditis.</title>
        <authorList>
            <person name="Bernard K."/>
            <person name="Pacheco A.L."/>
            <person name="Mcdougall C."/>
            <person name="Burtx T."/>
            <person name="Weibe D."/>
            <person name="Tyler S."/>
            <person name="Olson A.B."/>
            <person name="Cnockaert M."/>
            <person name="Eguchi H."/>
            <person name="Kuwahara T."/>
            <person name="Nakayama-Imaohji H."/>
            <person name="Boudewijins M."/>
            <person name="Van Hoecke F."/>
            <person name="Bernier A.-M."/>
            <person name="Vandamme P."/>
        </authorList>
    </citation>
    <scope>NUCLEOTIDE SEQUENCE [LARGE SCALE GENOMIC DNA]</scope>
    <source>
        <strain evidence="2 3">NML 130206</strain>
    </source>
</reference>
<dbReference type="InterPro" id="IPR036388">
    <property type="entry name" value="WH-like_DNA-bd_sf"/>
</dbReference>
<evidence type="ECO:0000313" key="3">
    <source>
        <dbReference type="Proteomes" id="UP000050488"/>
    </source>
</evidence>
<dbReference type="Gene3D" id="1.10.10.10">
    <property type="entry name" value="Winged helix-like DNA-binding domain superfamily/Winged helix DNA-binding domain"/>
    <property type="match status" value="1"/>
</dbReference>
<gene>
    <name evidence="2" type="ORF">Clow_00110</name>
</gene>
<dbReference type="PATRIC" id="fig|1544413.3.peg.113"/>
<dbReference type="RefSeq" id="WP_055174832.1">
    <property type="nucleotide sequence ID" value="NZ_JAUSQY010000001.1"/>
</dbReference>
<evidence type="ECO:0000259" key="1">
    <source>
        <dbReference type="Pfam" id="PF12728"/>
    </source>
</evidence>
<name>A0A0Q0ZAU1_9CORY</name>
<dbReference type="Proteomes" id="UP000050488">
    <property type="component" value="Unassembled WGS sequence"/>
</dbReference>
<dbReference type="InterPro" id="IPR041657">
    <property type="entry name" value="HTH_17"/>
</dbReference>
<accession>A0A0Q0ZAU1</accession>
<proteinExistence type="predicted"/>
<dbReference type="EMBL" id="LKEV01000001">
    <property type="protein sequence ID" value="KQB87063.1"/>
    <property type="molecule type" value="Genomic_DNA"/>
</dbReference>
<protein>
    <submittedName>
        <fullName evidence="2">Helix-turn-helix domain protein</fullName>
    </submittedName>
</protein>
<dbReference type="STRING" id="1544413.Clow_00110"/>
<keyword evidence="3" id="KW-1185">Reference proteome</keyword>
<comment type="caution">
    <text evidence="2">The sequence shown here is derived from an EMBL/GenBank/DDBJ whole genome shotgun (WGS) entry which is preliminary data.</text>
</comment>
<dbReference type="Pfam" id="PF12728">
    <property type="entry name" value="HTH_17"/>
    <property type="match status" value="1"/>
</dbReference>
<sequence length="68" mass="7422">MGLLTTTQVAAKTGISESTLRYFRANGKGPECGKIGRRVMYRPEDVDAWIAQQMESTARGGTEEEEAA</sequence>
<dbReference type="OrthoDB" id="4330189at2"/>
<dbReference type="SUPFAM" id="SSF46955">
    <property type="entry name" value="Putative DNA-binding domain"/>
    <property type="match status" value="1"/>
</dbReference>